<protein>
    <recommendedName>
        <fullName evidence="11">GPI mannosyltransferase 2</fullName>
        <ecNumber evidence="11">2.4.1.-</ecNumber>
    </recommendedName>
</protein>
<comment type="function">
    <text evidence="11">Mannosyltransferase involved in glycosylphosphatidylinositol-anchor biosynthesis.</text>
</comment>
<gene>
    <name evidence="13" type="primary">PIGV</name>
</gene>
<organism evidence="12 13">
    <name type="scientific">Erinaceus europaeus</name>
    <name type="common">Western European hedgehog</name>
    <dbReference type="NCBI Taxonomy" id="9365"/>
    <lineage>
        <taxon>Eukaryota</taxon>
        <taxon>Metazoa</taxon>
        <taxon>Chordata</taxon>
        <taxon>Craniata</taxon>
        <taxon>Vertebrata</taxon>
        <taxon>Euteleostomi</taxon>
        <taxon>Mammalia</taxon>
        <taxon>Eutheria</taxon>
        <taxon>Laurasiatheria</taxon>
        <taxon>Eulipotyphla</taxon>
        <taxon>Erinaceidae</taxon>
        <taxon>Erinaceinae</taxon>
        <taxon>Erinaceus</taxon>
    </lineage>
</organism>
<accession>A0ABM3YKM0</accession>
<evidence type="ECO:0000256" key="4">
    <source>
        <dbReference type="ARBA" id="ARBA00022502"/>
    </source>
</evidence>
<evidence type="ECO:0000256" key="1">
    <source>
        <dbReference type="ARBA" id="ARBA00004477"/>
    </source>
</evidence>
<evidence type="ECO:0000256" key="5">
    <source>
        <dbReference type="ARBA" id="ARBA00022676"/>
    </source>
</evidence>
<evidence type="ECO:0000256" key="11">
    <source>
        <dbReference type="RuleBase" id="RU363112"/>
    </source>
</evidence>
<sequence length="103" mass="11445">MWTLDPSRKEVLRFAVSCRALTLVLQALFNAVIPDHQAEAFSPPRLTPSGSLDQLVEGLLGGLSRWDAEHFLFIAEFSPGSWAPPLLLCTGFQLICFSIKSHY</sequence>
<dbReference type="PANTHER" id="PTHR12468:SF2">
    <property type="entry name" value="GPI MANNOSYLTRANSFERASE 2"/>
    <property type="match status" value="1"/>
</dbReference>
<dbReference type="GeneID" id="103121942"/>
<evidence type="ECO:0000313" key="13">
    <source>
        <dbReference type="RefSeq" id="XP_060061621.1"/>
    </source>
</evidence>
<keyword evidence="5 11" id="KW-0328">Glycosyltransferase</keyword>
<dbReference type="GO" id="GO:0016757">
    <property type="term" value="F:glycosyltransferase activity"/>
    <property type="evidence" value="ECO:0007669"/>
    <property type="project" value="UniProtKB-KW"/>
</dbReference>
<evidence type="ECO:0000256" key="6">
    <source>
        <dbReference type="ARBA" id="ARBA00022679"/>
    </source>
</evidence>
<proteinExistence type="inferred from homology"/>
<reference evidence="13" key="1">
    <citation type="submission" date="2025-08" db="UniProtKB">
        <authorList>
            <consortium name="RefSeq"/>
        </authorList>
    </citation>
    <scope>IDENTIFICATION</scope>
</reference>
<evidence type="ECO:0000256" key="9">
    <source>
        <dbReference type="ARBA" id="ARBA00022989"/>
    </source>
</evidence>
<keyword evidence="4 11" id="KW-0337">GPI-anchor biosynthesis</keyword>
<dbReference type="EC" id="2.4.1.-" evidence="11"/>
<evidence type="ECO:0000256" key="2">
    <source>
        <dbReference type="ARBA" id="ARBA00004687"/>
    </source>
</evidence>
<comment type="subcellular location">
    <subcellularLocation>
        <location evidence="1 11">Endoplasmic reticulum membrane</location>
        <topology evidence="1 11">Multi-pass membrane protein</topology>
    </subcellularLocation>
</comment>
<dbReference type="Pfam" id="PF04188">
    <property type="entry name" value="Mannosyl_trans2"/>
    <property type="match status" value="1"/>
</dbReference>
<evidence type="ECO:0000256" key="3">
    <source>
        <dbReference type="ARBA" id="ARBA00008698"/>
    </source>
</evidence>
<dbReference type="PANTHER" id="PTHR12468">
    <property type="entry name" value="GPI MANNOSYLTRANSFERASE 2"/>
    <property type="match status" value="1"/>
</dbReference>
<evidence type="ECO:0000256" key="10">
    <source>
        <dbReference type="ARBA" id="ARBA00023136"/>
    </source>
</evidence>
<evidence type="ECO:0000256" key="7">
    <source>
        <dbReference type="ARBA" id="ARBA00022692"/>
    </source>
</evidence>
<keyword evidence="10" id="KW-0472">Membrane</keyword>
<keyword evidence="12" id="KW-1185">Reference proteome</keyword>
<evidence type="ECO:0000313" key="12">
    <source>
        <dbReference type="Proteomes" id="UP001652624"/>
    </source>
</evidence>
<evidence type="ECO:0000256" key="8">
    <source>
        <dbReference type="ARBA" id="ARBA00022824"/>
    </source>
</evidence>
<keyword evidence="9" id="KW-1133">Transmembrane helix</keyword>
<keyword evidence="6 11" id="KW-0808">Transferase</keyword>
<dbReference type="Proteomes" id="UP001652624">
    <property type="component" value="Chromosome 13"/>
</dbReference>
<dbReference type="RefSeq" id="XP_060061621.1">
    <property type="nucleotide sequence ID" value="XM_060205638.1"/>
</dbReference>
<comment type="pathway">
    <text evidence="2 11">Glycolipid biosynthesis; glycosylphosphatidylinositol-anchor biosynthesis.</text>
</comment>
<dbReference type="InterPro" id="IPR007315">
    <property type="entry name" value="PIG-V/Gpi18"/>
</dbReference>
<name>A0ABM3YKM0_ERIEU</name>
<keyword evidence="7" id="KW-0812">Transmembrane</keyword>
<keyword evidence="8 11" id="KW-0256">Endoplasmic reticulum</keyword>
<comment type="similarity">
    <text evidence="3 11">Belongs to the PIGV family.</text>
</comment>